<dbReference type="Proteomes" id="UP000478052">
    <property type="component" value="Unassembled WGS sequence"/>
</dbReference>
<keyword evidence="3" id="KW-1185">Reference proteome</keyword>
<evidence type="ECO:0000313" key="3">
    <source>
        <dbReference type="Proteomes" id="UP000478052"/>
    </source>
</evidence>
<organism evidence="2 3">
    <name type="scientific">Aphis craccivora</name>
    <name type="common">Cowpea aphid</name>
    <dbReference type="NCBI Taxonomy" id="307492"/>
    <lineage>
        <taxon>Eukaryota</taxon>
        <taxon>Metazoa</taxon>
        <taxon>Ecdysozoa</taxon>
        <taxon>Arthropoda</taxon>
        <taxon>Hexapoda</taxon>
        <taxon>Insecta</taxon>
        <taxon>Pterygota</taxon>
        <taxon>Neoptera</taxon>
        <taxon>Paraneoptera</taxon>
        <taxon>Hemiptera</taxon>
        <taxon>Sternorrhyncha</taxon>
        <taxon>Aphidomorpha</taxon>
        <taxon>Aphidoidea</taxon>
        <taxon>Aphididae</taxon>
        <taxon>Aphidini</taxon>
        <taxon>Aphis</taxon>
        <taxon>Aphis</taxon>
    </lineage>
</organism>
<dbReference type="AlphaFoldDB" id="A0A6G0ZA60"/>
<accession>A0A6G0ZA60</accession>
<gene>
    <name evidence="2" type="ORF">FWK35_00019624</name>
</gene>
<name>A0A6G0ZA60_APHCR</name>
<evidence type="ECO:0000256" key="1">
    <source>
        <dbReference type="SAM" id="MobiDB-lite"/>
    </source>
</evidence>
<protein>
    <submittedName>
        <fullName evidence="2">Uncharacterized protein</fullName>
    </submittedName>
</protein>
<reference evidence="2 3" key="1">
    <citation type="submission" date="2019-08" db="EMBL/GenBank/DDBJ databases">
        <title>Whole genome of Aphis craccivora.</title>
        <authorList>
            <person name="Voronova N.V."/>
            <person name="Shulinski R.S."/>
            <person name="Bandarenka Y.V."/>
            <person name="Zhorov D.G."/>
            <person name="Warner D."/>
        </authorList>
    </citation>
    <scope>NUCLEOTIDE SEQUENCE [LARGE SCALE GENOMIC DNA]</scope>
    <source>
        <strain evidence="2">180601</strain>
        <tissue evidence="2">Whole Body</tissue>
    </source>
</reference>
<comment type="caution">
    <text evidence="2">The sequence shown here is derived from an EMBL/GenBank/DDBJ whole genome shotgun (WGS) entry which is preliminary data.</text>
</comment>
<sequence>MRRNKKENNPGEPNGFQGWPAPASRIPQTSENRRNEIVEPRHRVGTSVRRHRDSIIYVRITACARGTLRDDLCLRGVYTAAVAAGSEMGDEYNFRPASTGLHTHKHASYIHIERKTVPMRLPPRRSREPKTAPAAYRFTVAATAVA</sequence>
<proteinExistence type="predicted"/>
<dbReference type="EMBL" id="VUJU01000915">
    <property type="protein sequence ID" value="KAF0767697.1"/>
    <property type="molecule type" value="Genomic_DNA"/>
</dbReference>
<feature type="region of interest" description="Disordered" evidence="1">
    <location>
        <begin position="1"/>
        <end position="45"/>
    </location>
</feature>
<feature type="compositionally biased region" description="Basic and acidic residues" evidence="1">
    <location>
        <begin position="31"/>
        <end position="42"/>
    </location>
</feature>
<evidence type="ECO:0000313" key="2">
    <source>
        <dbReference type="EMBL" id="KAF0767697.1"/>
    </source>
</evidence>